<organism evidence="4 6">
    <name type="scientific">Bursaphelenchus xylophilus</name>
    <name type="common">Pinewood nematode worm</name>
    <name type="synonym">Aphelenchoides xylophilus</name>
    <dbReference type="NCBI Taxonomy" id="6326"/>
    <lineage>
        <taxon>Eukaryota</taxon>
        <taxon>Metazoa</taxon>
        <taxon>Ecdysozoa</taxon>
        <taxon>Nematoda</taxon>
        <taxon>Chromadorea</taxon>
        <taxon>Rhabditida</taxon>
        <taxon>Tylenchina</taxon>
        <taxon>Tylenchomorpha</taxon>
        <taxon>Aphelenchoidea</taxon>
        <taxon>Aphelenchoididae</taxon>
        <taxon>Bursaphelenchus</taxon>
    </lineage>
</organism>
<keyword evidence="5" id="KW-1185">Reference proteome</keyword>
<evidence type="ECO:0000313" key="4">
    <source>
        <dbReference type="Proteomes" id="UP000095284"/>
    </source>
</evidence>
<protein>
    <submittedName>
        <fullName evidence="2">(pine wood nematode) hypothetical protein</fullName>
    </submittedName>
</protein>
<feature type="compositionally biased region" description="Basic and acidic residues" evidence="1">
    <location>
        <begin position="229"/>
        <end position="238"/>
    </location>
</feature>
<feature type="region of interest" description="Disordered" evidence="1">
    <location>
        <begin position="229"/>
        <end position="255"/>
    </location>
</feature>
<feature type="compositionally biased region" description="Polar residues" evidence="1">
    <location>
        <begin position="1"/>
        <end position="10"/>
    </location>
</feature>
<sequence>MLTSQAPKNRTATPMTTQTTCPSSPSQENDSLSSEETIVVNSLSSEETIVAKEDCRNFIRAARIKSLIFDEHRERAQFMARKQIHLDPRIVEDVFHRYQHPYVPLYGNPEANLLFQRRCMKWETEMNLINLSKGIAPLYVENWVDGEAASDDFFFCTEYIYHKSAKGIIQSNMGNKKCDKQRHCCKNFLNKQRYFQTTAFRCLTGPRSRRKKFARLCSYFCGAVKTDRDAAGAEKQNSDSDDYPNYMPVFPKSRE</sequence>
<feature type="region of interest" description="Disordered" evidence="1">
    <location>
        <begin position="1"/>
        <end position="37"/>
    </location>
</feature>
<evidence type="ECO:0000313" key="6">
    <source>
        <dbReference type="WBParaSite" id="BXY_1066600.1"/>
    </source>
</evidence>
<evidence type="ECO:0000313" key="2">
    <source>
        <dbReference type="EMBL" id="CAD5214214.1"/>
    </source>
</evidence>
<gene>
    <name evidence="2" type="ORF">BXYJ_LOCUS3418</name>
</gene>
<evidence type="ECO:0000313" key="5">
    <source>
        <dbReference type="Proteomes" id="UP000659654"/>
    </source>
</evidence>
<dbReference type="AlphaFoldDB" id="A0A1I7SCB5"/>
<proteinExistence type="predicted"/>
<dbReference type="Proteomes" id="UP000095284">
    <property type="component" value="Unplaced"/>
</dbReference>
<dbReference type="EMBL" id="CAJFCV020000002">
    <property type="protein sequence ID" value="CAG9094414.1"/>
    <property type="molecule type" value="Genomic_DNA"/>
</dbReference>
<evidence type="ECO:0000256" key="1">
    <source>
        <dbReference type="SAM" id="MobiDB-lite"/>
    </source>
</evidence>
<feature type="compositionally biased region" description="Low complexity" evidence="1">
    <location>
        <begin position="11"/>
        <end position="26"/>
    </location>
</feature>
<dbReference type="Proteomes" id="UP000659654">
    <property type="component" value="Unassembled WGS sequence"/>
</dbReference>
<reference evidence="3" key="2">
    <citation type="submission" date="2020-08" db="EMBL/GenBank/DDBJ databases">
        <authorList>
            <person name="Kikuchi T."/>
        </authorList>
    </citation>
    <scope>NUCLEOTIDE SEQUENCE</scope>
    <source>
        <strain evidence="2">Ka4C1</strain>
    </source>
</reference>
<dbReference type="EMBL" id="CAJFDI010000002">
    <property type="protein sequence ID" value="CAD5214214.1"/>
    <property type="molecule type" value="Genomic_DNA"/>
</dbReference>
<feature type="compositionally biased region" description="Polar residues" evidence="1">
    <location>
        <begin position="27"/>
        <end position="37"/>
    </location>
</feature>
<dbReference type="Proteomes" id="UP000582659">
    <property type="component" value="Unassembled WGS sequence"/>
</dbReference>
<reference evidence="6" key="1">
    <citation type="submission" date="2016-11" db="UniProtKB">
        <authorList>
            <consortium name="WormBaseParasite"/>
        </authorList>
    </citation>
    <scope>IDENTIFICATION</scope>
</reference>
<accession>A0A1I7SCB5</accession>
<name>A0A1I7SCB5_BURXY</name>
<evidence type="ECO:0000313" key="3">
    <source>
        <dbReference type="EMBL" id="CAG9094414.1"/>
    </source>
</evidence>
<dbReference type="WBParaSite" id="BXY_1066600.1">
    <property type="protein sequence ID" value="BXY_1066600.1"/>
    <property type="gene ID" value="BXY_1066600"/>
</dbReference>